<protein>
    <recommendedName>
        <fullName evidence="4">DUF2188 domain-containing protein</fullName>
    </recommendedName>
</protein>
<evidence type="ECO:0000313" key="2">
    <source>
        <dbReference type="EMBL" id="OEY86438.1"/>
    </source>
</evidence>
<dbReference type="EMBL" id="MJMG01000010">
    <property type="protein sequence ID" value="OEY86438.1"/>
    <property type="molecule type" value="Genomic_DNA"/>
</dbReference>
<comment type="caution">
    <text evidence="2">The sequence shown here is derived from an EMBL/GenBank/DDBJ whole genome shotgun (WGS) entry which is preliminary data.</text>
</comment>
<organism evidence="2 3">
    <name type="scientific">Wolbachia pipientis</name>
    <dbReference type="NCBI Taxonomy" id="955"/>
    <lineage>
        <taxon>Bacteria</taxon>
        <taxon>Pseudomonadati</taxon>
        <taxon>Pseudomonadota</taxon>
        <taxon>Alphaproteobacteria</taxon>
        <taxon>Rickettsiales</taxon>
        <taxon>Anaplasmataceae</taxon>
        <taxon>Wolbachieae</taxon>
        <taxon>Wolbachia</taxon>
    </lineage>
</organism>
<evidence type="ECO:0000313" key="3">
    <source>
        <dbReference type="Proteomes" id="UP000175679"/>
    </source>
</evidence>
<dbReference type="AlphaFoldDB" id="A0A1E7QIY8"/>
<sequence length="87" mass="10038">MSNHYFLSYHVVYDQDKWHVKEVKEKEIDALSNKEDAIKRAQDLANNVDSECVVKVSDDQGVIKKGVKKVADKINRVYTKAKEELKS</sequence>
<name>A0A1E7QIY8_WOLPI</name>
<evidence type="ECO:0000256" key="1">
    <source>
        <dbReference type="SAM" id="Coils"/>
    </source>
</evidence>
<accession>A0A1E7QIY8</accession>
<dbReference type="RefSeq" id="WP_070065286.1">
    <property type="nucleotide sequence ID" value="NZ_MJMG01000010.1"/>
</dbReference>
<keyword evidence="1" id="KW-0175">Coiled coil</keyword>
<dbReference type="Proteomes" id="UP000175679">
    <property type="component" value="Unassembled WGS sequence"/>
</dbReference>
<proteinExistence type="predicted"/>
<reference evidence="2 3" key="1">
    <citation type="submission" date="2016-09" db="EMBL/GenBank/DDBJ databases">
        <title>Genomic evidence for plant-parasitic nematodes as the earliest Wolbachia hosts.</title>
        <authorList>
            <person name="Brown A.M."/>
            <person name="Wasala S.K."/>
            <person name="Howe D.K."/>
            <person name="Peetz A.B."/>
            <person name="Zasada I.A."/>
            <person name="Denver D.R."/>
        </authorList>
    </citation>
    <scope>NUCLEOTIDE SEQUENCE [LARGE SCALE GENOMIC DNA]</scope>
    <source>
        <strain evidence="3">wPpe</strain>
    </source>
</reference>
<evidence type="ECO:0008006" key="4">
    <source>
        <dbReference type="Google" id="ProtNLM"/>
    </source>
</evidence>
<gene>
    <name evidence="2" type="ORF">BIY23_03925</name>
</gene>
<feature type="coiled-coil region" evidence="1">
    <location>
        <begin position="21"/>
        <end position="51"/>
    </location>
</feature>
<keyword evidence="3" id="KW-1185">Reference proteome</keyword>
<dbReference type="InterPro" id="IPR018691">
    <property type="entry name" value="DUF2188"/>
</dbReference>
<dbReference type="Pfam" id="PF09954">
    <property type="entry name" value="DUF2188"/>
    <property type="match status" value="1"/>
</dbReference>